<accession>A0A7W5DSB5</accession>
<organism evidence="10 11">
    <name type="scientific">Microbacter margulisiae</name>
    <dbReference type="NCBI Taxonomy" id="1350067"/>
    <lineage>
        <taxon>Bacteria</taxon>
        <taxon>Pseudomonadati</taxon>
        <taxon>Bacteroidota</taxon>
        <taxon>Bacteroidia</taxon>
        <taxon>Bacteroidales</taxon>
        <taxon>Porphyromonadaceae</taxon>
        <taxon>Microbacter</taxon>
    </lineage>
</organism>
<evidence type="ECO:0000313" key="10">
    <source>
        <dbReference type="EMBL" id="MBB3188152.1"/>
    </source>
</evidence>
<dbReference type="InterPro" id="IPR051449">
    <property type="entry name" value="ABC-2_transporter_component"/>
</dbReference>
<dbReference type="Proteomes" id="UP000544222">
    <property type="component" value="Unassembled WGS sequence"/>
</dbReference>
<feature type="transmembrane region" description="Helical" evidence="8">
    <location>
        <begin position="261"/>
        <end position="281"/>
    </location>
</feature>
<comment type="similarity">
    <text evidence="2">Belongs to the ABC-2 integral membrane protein family.</text>
</comment>
<evidence type="ECO:0000256" key="7">
    <source>
        <dbReference type="ARBA" id="ARBA00023136"/>
    </source>
</evidence>
<feature type="transmembrane region" description="Helical" evidence="8">
    <location>
        <begin position="288"/>
        <end position="306"/>
    </location>
</feature>
<evidence type="ECO:0000259" key="9">
    <source>
        <dbReference type="PROSITE" id="PS51012"/>
    </source>
</evidence>
<evidence type="ECO:0000256" key="8">
    <source>
        <dbReference type="SAM" id="Phobius"/>
    </source>
</evidence>
<keyword evidence="4" id="KW-1003">Cell membrane</keyword>
<reference evidence="10 11" key="1">
    <citation type="submission" date="2020-08" db="EMBL/GenBank/DDBJ databases">
        <title>Genomic Encyclopedia of Type Strains, Phase IV (KMG-IV): sequencing the most valuable type-strain genomes for metagenomic binning, comparative biology and taxonomic classification.</title>
        <authorList>
            <person name="Goeker M."/>
        </authorList>
    </citation>
    <scope>NUCLEOTIDE SEQUENCE [LARGE SCALE GENOMIC DNA]</scope>
    <source>
        <strain evidence="10 11">DSM 27471</strain>
    </source>
</reference>
<evidence type="ECO:0000256" key="6">
    <source>
        <dbReference type="ARBA" id="ARBA00022989"/>
    </source>
</evidence>
<keyword evidence="3" id="KW-0813">Transport</keyword>
<dbReference type="AlphaFoldDB" id="A0A7W5DSB5"/>
<dbReference type="PANTHER" id="PTHR30294:SF29">
    <property type="entry name" value="MULTIDRUG ABC TRANSPORTER PERMEASE YBHS-RELATED"/>
    <property type="match status" value="1"/>
</dbReference>
<keyword evidence="7 8" id="KW-0472">Membrane</keyword>
<dbReference type="RefSeq" id="WP_183413933.1">
    <property type="nucleotide sequence ID" value="NZ_JACHYB010000002.1"/>
</dbReference>
<name>A0A7W5DSB5_9PORP</name>
<evidence type="ECO:0000256" key="4">
    <source>
        <dbReference type="ARBA" id="ARBA00022475"/>
    </source>
</evidence>
<dbReference type="Pfam" id="PF12698">
    <property type="entry name" value="ABC2_membrane_3"/>
    <property type="match status" value="1"/>
</dbReference>
<feature type="transmembrane region" description="Helical" evidence="8">
    <location>
        <begin position="177"/>
        <end position="201"/>
    </location>
</feature>
<feature type="transmembrane region" description="Helical" evidence="8">
    <location>
        <begin position="228"/>
        <end position="249"/>
    </location>
</feature>
<proteinExistence type="inferred from homology"/>
<feature type="transmembrane region" description="Helical" evidence="8">
    <location>
        <begin position="345"/>
        <end position="365"/>
    </location>
</feature>
<dbReference type="Gene3D" id="3.40.1710.10">
    <property type="entry name" value="abc type-2 transporter like domain"/>
    <property type="match status" value="1"/>
</dbReference>
<comment type="caution">
    <text evidence="10">The sequence shown here is derived from an EMBL/GenBank/DDBJ whole genome shotgun (WGS) entry which is preliminary data.</text>
</comment>
<feature type="domain" description="ABC transmembrane type-2" evidence="9">
    <location>
        <begin position="141"/>
        <end position="370"/>
    </location>
</feature>
<protein>
    <submittedName>
        <fullName evidence="10">ABC-2 type transport system permease protein</fullName>
    </submittedName>
</protein>
<comment type="subcellular location">
    <subcellularLocation>
        <location evidence="1">Cell membrane</location>
        <topology evidence="1">Multi-pass membrane protein</topology>
    </subcellularLocation>
</comment>
<dbReference type="GO" id="GO:0005886">
    <property type="term" value="C:plasma membrane"/>
    <property type="evidence" value="ECO:0007669"/>
    <property type="project" value="UniProtKB-SubCell"/>
</dbReference>
<keyword evidence="5 8" id="KW-0812">Transmembrane</keyword>
<dbReference type="GO" id="GO:0140359">
    <property type="term" value="F:ABC-type transporter activity"/>
    <property type="evidence" value="ECO:0007669"/>
    <property type="project" value="InterPro"/>
</dbReference>
<gene>
    <name evidence="10" type="ORF">FHX64_002350</name>
</gene>
<dbReference type="PANTHER" id="PTHR30294">
    <property type="entry name" value="MEMBRANE COMPONENT OF ABC TRANSPORTER YHHJ-RELATED"/>
    <property type="match status" value="1"/>
</dbReference>
<dbReference type="EMBL" id="JACHYB010000002">
    <property type="protein sequence ID" value="MBB3188152.1"/>
    <property type="molecule type" value="Genomic_DNA"/>
</dbReference>
<evidence type="ECO:0000256" key="2">
    <source>
        <dbReference type="ARBA" id="ARBA00007783"/>
    </source>
</evidence>
<dbReference type="InterPro" id="IPR013525">
    <property type="entry name" value="ABC2_TM"/>
</dbReference>
<dbReference type="PROSITE" id="PS51012">
    <property type="entry name" value="ABC_TM2"/>
    <property type="match status" value="1"/>
</dbReference>
<evidence type="ECO:0000313" key="11">
    <source>
        <dbReference type="Proteomes" id="UP000544222"/>
    </source>
</evidence>
<keyword evidence="11" id="KW-1185">Reference proteome</keyword>
<keyword evidence="6 8" id="KW-1133">Transmembrane helix</keyword>
<evidence type="ECO:0000256" key="3">
    <source>
        <dbReference type="ARBA" id="ARBA00022448"/>
    </source>
</evidence>
<sequence>MIKYLIEKEFKQISRNPFLPRLIMFYPLIVLLIFPWAATYEIRNINLCVVDNDHSTYSQQLVEKAVSSGYFRLTAIEPTYQQAMQQIESKKANVILEIPPYFKRDLINKQSADVLIASNAVNGSVGGLSSQYMVDIVNSYAAGIRKKWAQTGQTASTQPTIEVVSQNRFNPFLNYKFYMIPAMMVMVLTIMTGFLPALNIVSEKEAGTMEQINVTPVPKFTFIFSKLLSYWIIGFFVISISFLVAWIVYGFVPTGYLSTMYAFAGIYILAVSGMGLIISNYSDTMQQALFVIFFFMIVLILLSGLFTPVNSMPEWAQWIAAFNPLKYFIEVMRSVYLKGSQFSDLLPQFFALIGFATFFNAWAIMSYRKNN</sequence>
<dbReference type="InterPro" id="IPR047817">
    <property type="entry name" value="ABC2_TM_bact-type"/>
</dbReference>
<feature type="transmembrane region" description="Helical" evidence="8">
    <location>
        <begin position="21"/>
        <end position="38"/>
    </location>
</feature>
<evidence type="ECO:0000256" key="5">
    <source>
        <dbReference type="ARBA" id="ARBA00022692"/>
    </source>
</evidence>
<evidence type="ECO:0000256" key="1">
    <source>
        <dbReference type="ARBA" id="ARBA00004651"/>
    </source>
</evidence>